<feature type="region of interest" description="Disordered" evidence="1">
    <location>
        <begin position="1"/>
        <end position="77"/>
    </location>
</feature>
<feature type="compositionally biased region" description="Low complexity" evidence="1">
    <location>
        <begin position="16"/>
        <end position="25"/>
    </location>
</feature>
<name>A0A0C2XGI9_AMAMK</name>
<accession>A0A0C2XGI9</accession>
<organism evidence="2 3">
    <name type="scientific">Amanita muscaria (strain Koide BX008)</name>
    <dbReference type="NCBI Taxonomy" id="946122"/>
    <lineage>
        <taxon>Eukaryota</taxon>
        <taxon>Fungi</taxon>
        <taxon>Dikarya</taxon>
        <taxon>Basidiomycota</taxon>
        <taxon>Agaricomycotina</taxon>
        <taxon>Agaricomycetes</taxon>
        <taxon>Agaricomycetidae</taxon>
        <taxon>Agaricales</taxon>
        <taxon>Pluteineae</taxon>
        <taxon>Amanitaceae</taxon>
        <taxon>Amanita</taxon>
    </lineage>
</organism>
<evidence type="ECO:0000256" key="1">
    <source>
        <dbReference type="SAM" id="MobiDB-lite"/>
    </source>
</evidence>
<dbReference type="HOGENOM" id="CLU_1992060_0_0_1"/>
<dbReference type="OrthoDB" id="416729at2759"/>
<dbReference type="InParanoid" id="A0A0C2XGI9"/>
<keyword evidence="3" id="KW-1185">Reference proteome</keyword>
<dbReference type="Proteomes" id="UP000054549">
    <property type="component" value="Unassembled WGS sequence"/>
</dbReference>
<dbReference type="AlphaFoldDB" id="A0A0C2XGI9"/>
<evidence type="ECO:0000313" key="3">
    <source>
        <dbReference type="Proteomes" id="UP000054549"/>
    </source>
</evidence>
<protein>
    <submittedName>
        <fullName evidence="2">Uncharacterized protein</fullName>
    </submittedName>
</protein>
<feature type="compositionally biased region" description="Polar residues" evidence="1">
    <location>
        <begin position="34"/>
        <end position="44"/>
    </location>
</feature>
<evidence type="ECO:0000313" key="2">
    <source>
        <dbReference type="EMBL" id="KIL68531.1"/>
    </source>
</evidence>
<sequence length="125" mass="13905">MPKRKADDDDDERSHTTSQPITSSVQPPPPNPQANRPTKTPNDSAETDKGPKRRLRKLVPPRPWAVNPSNTTGPRSARQCKNYISLTRKTALGAYLRRCKSLILDDGCVTKAFIDINPTCNPVTR</sequence>
<gene>
    <name evidence="2" type="ORF">M378DRAFT_158332</name>
</gene>
<reference evidence="2 3" key="1">
    <citation type="submission" date="2014-04" db="EMBL/GenBank/DDBJ databases">
        <title>Evolutionary Origins and Diversification of the Mycorrhizal Mutualists.</title>
        <authorList>
            <consortium name="DOE Joint Genome Institute"/>
            <consortium name="Mycorrhizal Genomics Consortium"/>
            <person name="Kohler A."/>
            <person name="Kuo A."/>
            <person name="Nagy L.G."/>
            <person name="Floudas D."/>
            <person name="Copeland A."/>
            <person name="Barry K.W."/>
            <person name="Cichocki N."/>
            <person name="Veneault-Fourrey C."/>
            <person name="LaButti K."/>
            <person name="Lindquist E.A."/>
            <person name="Lipzen A."/>
            <person name="Lundell T."/>
            <person name="Morin E."/>
            <person name="Murat C."/>
            <person name="Riley R."/>
            <person name="Ohm R."/>
            <person name="Sun H."/>
            <person name="Tunlid A."/>
            <person name="Henrissat B."/>
            <person name="Grigoriev I.V."/>
            <person name="Hibbett D.S."/>
            <person name="Martin F."/>
        </authorList>
    </citation>
    <scope>NUCLEOTIDE SEQUENCE [LARGE SCALE GENOMIC DNA]</scope>
    <source>
        <strain evidence="2 3">Koide BX008</strain>
    </source>
</reference>
<feature type="compositionally biased region" description="Basic and acidic residues" evidence="1">
    <location>
        <begin position="1"/>
        <end position="15"/>
    </location>
</feature>
<dbReference type="EMBL" id="KN818228">
    <property type="protein sequence ID" value="KIL68531.1"/>
    <property type="molecule type" value="Genomic_DNA"/>
</dbReference>
<proteinExistence type="predicted"/>